<dbReference type="Pfam" id="PF00850">
    <property type="entry name" value="Hist_deacetyl"/>
    <property type="match status" value="1"/>
</dbReference>
<evidence type="ECO:0000256" key="10">
    <source>
        <dbReference type="ARBA" id="ARBA00048287"/>
    </source>
</evidence>
<keyword evidence="8 11" id="KW-0804">Transcription</keyword>
<dbReference type="PIRSF" id="PIRSF037919">
    <property type="entry name" value="HDAC_II_yeast"/>
    <property type="match status" value="1"/>
</dbReference>
<keyword evidence="4 11" id="KW-0678">Repressor</keyword>
<evidence type="ECO:0000256" key="5">
    <source>
        <dbReference type="ARBA" id="ARBA00022801"/>
    </source>
</evidence>
<comment type="subcellular location">
    <subcellularLocation>
        <location evidence="1 11">Nucleus</location>
    </subcellularLocation>
</comment>
<comment type="caution">
    <text evidence="15">The sequence shown here is derived from an EMBL/GenBank/DDBJ whole genome shotgun (WGS) entry which is preliminary data.</text>
</comment>
<dbReference type="PRINTS" id="PR01270">
    <property type="entry name" value="HDASUPER"/>
</dbReference>
<keyword evidence="7 11" id="KW-0805">Transcription regulation</keyword>
<sequence length="753" mass="85437">MREETPPVYRAQSPKVVIPCLAPKTQRLPHSSKRTGLVYDARMRFHAEPRDQEEAQSEVHPEDPRRILEIYKWLWDAGLVPDDEHPKADDVYLLWRLDIEHATAAQICLVHTFAHYKQIEGYQLLNNEQLLAVVEESQHDSIYLHQETFVSATLSAGGAIAACRAVVAGHVKNVIAVIRPPGHHAEHDRPMGFCFFNNVSIAARVCQNDFPDKCRKILIVDWDVHHGNGVQKAFYDDPNVLYISLHVYMNGKFYPSKKEADHRHCGEGAGVGRNVNIPWSEQGMGDSDYIYAFQQVVMPIAQEFNPDLVIVSAGFDAAEGDRLGGCHVTPPCYAHMTHMLMSLANGKLVVCLEGGYNLTSIAASSVAVTRTLMGEPPERLTPQDVPLPEPTAAGRAVVDMVKRHQSRYWKCMYPKYVEQPANLKIELQREHDEKRRSQSKELWDKYRMTELCIVNKRVSPSFEQQVLATPTFDQDRPLLLIFHDPPEVYTFPDPNTNVVDLHNIITADVTKHYIDWAVNNDFGVIDINIPKHVTDSEGPQGYVESDDPAERVSAVKDLAKYLWENYIELRDHNSQIFFMGQNDSYRGILEFLGENESATDSEMGVNGVIGFVGECVLTPIRRPTDDYIGEWYYKRSRVFVSDGHMAWKPERSRKIRKKYGQLIRSSESTMTNMLAEHLRDVQEYLMTETMEWRENRKEESDDSDEKLPSIKMEAWAHNGSASPPTKSPFPPVGMFGVTGPRSSASPGKGTRYA</sequence>
<dbReference type="PANTHER" id="PTHR10625:SF5">
    <property type="entry name" value="HISTONE DEACETYLASE"/>
    <property type="match status" value="1"/>
</dbReference>
<dbReference type="InterPro" id="IPR037138">
    <property type="entry name" value="His_deacetylse_dom_sf"/>
</dbReference>
<comment type="similarity">
    <text evidence="2 11">Belongs to the histone deacetylase family. HD type 2 subfamily.</text>
</comment>
<evidence type="ECO:0000256" key="12">
    <source>
        <dbReference type="SAM" id="MobiDB-lite"/>
    </source>
</evidence>
<protein>
    <recommendedName>
        <fullName evidence="3 11">Histone deacetylase</fullName>
        <ecNumber evidence="3 11">3.5.1.98</ecNumber>
    </recommendedName>
</protein>
<keyword evidence="6 11" id="KW-0156">Chromatin regulator</keyword>
<dbReference type="GO" id="GO:0000118">
    <property type="term" value="C:histone deacetylase complex"/>
    <property type="evidence" value="ECO:0007669"/>
    <property type="project" value="TreeGrafter"/>
</dbReference>
<dbReference type="OrthoDB" id="424012at2759"/>
<evidence type="ECO:0000259" key="13">
    <source>
        <dbReference type="Pfam" id="PF00850"/>
    </source>
</evidence>
<dbReference type="Gene3D" id="3.40.800.20">
    <property type="entry name" value="Histone deacetylase domain"/>
    <property type="match status" value="1"/>
</dbReference>
<dbReference type="InterPro" id="IPR023801">
    <property type="entry name" value="His_deacetylse_dom"/>
</dbReference>
<organism evidence="15 16">
    <name type="scientific">Saccharata proteae CBS 121410</name>
    <dbReference type="NCBI Taxonomy" id="1314787"/>
    <lineage>
        <taxon>Eukaryota</taxon>
        <taxon>Fungi</taxon>
        <taxon>Dikarya</taxon>
        <taxon>Ascomycota</taxon>
        <taxon>Pezizomycotina</taxon>
        <taxon>Dothideomycetes</taxon>
        <taxon>Dothideomycetes incertae sedis</taxon>
        <taxon>Botryosphaeriales</taxon>
        <taxon>Saccharataceae</taxon>
        <taxon>Saccharata</taxon>
    </lineage>
</organism>
<accession>A0A9P4HSZ3</accession>
<dbReference type="InterPro" id="IPR019154">
    <property type="entry name" value="Arb2-like_domain"/>
</dbReference>
<evidence type="ECO:0000256" key="11">
    <source>
        <dbReference type="PIRNR" id="PIRNR037919"/>
    </source>
</evidence>
<dbReference type="EC" id="3.5.1.98" evidence="3 11"/>
<feature type="domain" description="Arb2-like" evidence="14">
    <location>
        <begin position="431"/>
        <end position="692"/>
    </location>
</feature>
<feature type="region of interest" description="Disordered" evidence="12">
    <location>
        <begin position="692"/>
        <end position="753"/>
    </location>
</feature>
<dbReference type="EMBL" id="ML978738">
    <property type="protein sequence ID" value="KAF2084740.1"/>
    <property type="molecule type" value="Genomic_DNA"/>
</dbReference>
<evidence type="ECO:0000256" key="4">
    <source>
        <dbReference type="ARBA" id="ARBA00022491"/>
    </source>
</evidence>
<evidence type="ECO:0000256" key="1">
    <source>
        <dbReference type="ARBA" id="ARBA00004123"/>
    </source>
</evidence>
<dbReference type="PANTHER" id="PTHR10625">
    <property type="entry name" value="HISTONE DEACETYLASE HDAC1-RELATED"/>
    <property type="match status" value="1"/>
</dbReference>
<evidence type="ECO:0000313" key="16">
    <source>
        <dbReference type="Proteomes" id="UP000799776"/>
    </source>
</evidence>
<dbReference type="FunFam" id="3.40.800.20:FF:000005">
    <property type="entry name" value="histone deacetylase 6"/>
    <property type="match status" value="1"/>
</dbReference>
<dbReference type="Pfam" id="PF09757">
    <property type="entry name" value="Arb2-like"/>
    <property type="match status" value="1"/>
</dbReference>
<evidence type="ECO:0000256" key="9">
    <source>
        <dbReference type="ARBA" id="ARBA00023242"/>
    </source>
</evidence>
<evidence type="ECO:0000259" key="14">
    <source>
        <dbReference type="Pfam" id="PF09757"/>
    </source>
</evidence>
<dbReference type="Proteomes" id="UP000799776">
    <property type="component" value="Unassembled WGS sequence"/>
</dbReference>
<evidence type="ECO:0000256" key="8">
    <source>
        <dbReference type="ARBA" id="ARBA00023163"/>
    </source>
</evidence>
<reference evidence="15" key="1">
    <citation type="journal article" date="2020" name="Stud. Mycol.">
        <title>101 Dothideomycetes genomes: a test case for predicting lifestyles and emergence of pathogens.</title>
        <authorList>
            <person name="Haridas S."/>
            <person name="Albert R."/>
            <person name="Binder M."/>
            <person name="Bloem J."/>
            <person name="Labutti K."/>
            <person name="Salamov A."/>
            <person name="Andreopoulos B."/>
            <person name="Baker S."/>
            <person name="Barry K."/>
            <person name="Bills G."/>
            <person name="Bluhm B."/>
            <person name="Cannon C."/>
            <person name="Castanera R."/>
            <person name="Culley D."/>
            <person name="Daum C."/>
            <person name="Ezra D."/>
            <person name="Gonzalez J."/>
            <person name="Henrissat B."/>
            <person name="Kuo A."/>
            <person name="Liang C."/>
            <person name="Lipzen A."/>
            <person name="Lutzoni F."/>
            <person name="Magnuson J."/>
            <person name="Mondo S."/>
            <person name="Nolan M."/>
            <person name="Ohm R."/>
            <person name="Pangilinan J."/>
            <person name="Park H.-J."/>
            <person name="Ramirez L."/>
            <person name="Alfaro M."/>
            <person name="Sun H."/>
            <person name="Tritt A."/>
            <person name="Yoshinaga Y."/>
            <person name="Zwiers L.-H."/>
            <person name="Turgeon B."/>
            <person name="Goodwin S."/>
            <person name="Spatafora J."/>
            <person name="Crous P."/>
            <person name="Grigoriev I."/>
        </authorList>
    </citation>
    <scope>NUCLEOTIDE SEQUENCE</scope>
    <source>
        <strain evidence="15">CBS 121410</strain>
    </source>
</reference>
<dbReference type="InterPro" id="IPR023696">
    <property type="entry name" value="Ureohydrolase_dom_sf"/>
</dbReference>
<proteinExistence type="inferred from homology"/>
<feature type="domain" description="Histone deacetylase" evidence="13">
    <location>
        <begin position="60"/>
        <end position="371"/>
    </location>
</feature>
<keyword evidence="9 11" id="KW-0539">Nucleus</keyword>
<dbReference type="InterPro" id="IPR000286">
    <property type="entry name" value="HDACs"/>
</dbReference>
<dbReference type="SUPFAM" id="SSF52768">
    <property type="entry name" value="Arginase/deacetylase"/>
    <property type="match status" value="1"/>
</dbReference>
<comment type="catalytic activity">
    <reaction evidence="10 11">
        <text>N(6)-acetyl-L-lysyl-[histone] + H2O = L-lysyl-[histone] + acetate</text>
        <dbReference type="Rhea" id="RHEA:58196"/>
        <dbReference type="Rhea" id="RHEA-COMP:9845"/>
        <dbReference type="Rhea" id="RHEA-COMP:11338"/>
        <dbReference type="ChEBI" id="CHEBI:15377"/>
        <dbReference type="ChEBI" id="CHEBI:29969"/>
        <dbReference type="ChEBI" id="CHEBI:30089"/>
        <dbReference type="ChEBI" id="CHEBI:61930"/>
        <dbReference type="EC" id="3.5.1.98"/>
    </reaction>
</comment>
<dbReference type="InterPro" id="IPR017321">
    <property type="entry name" value="Hist_deAcase_II_yeast"/>
</dbReference>
<dbReference type="GO" id="GO:0031078">
    <property type="term" value="F:histone H3K14 deacetylase activity, hydrolytic mechanism"/>
    <property type="evidence" value="ECO:0007669"/>
    <property type="project" value="UniProtKB-UniRule"/>
</dbReference>
<name>A0A9P4HSZ3_9PEZI</name>
<evidence type="ECO:0000313" key="15">
    <source>
        <dbReference type="EMBL" id="KAF2084740.1"/>
    </source>
</evidence>
<evidence type="ECO:0000256" key="3">
    <source>
        <dbReference type="ARBA" id="ARBA00012111"/>
    </source>
</evidence>
<comment type="function">
    <text evidence="11">Responsible for the deacetylation of lysine residues on the N-terminal part of the core histones (H2A, H2B, H3 and H4). Histone deacetylation gives a tag for epigenetic repression and plays an important role in transcriptional regulation, cell cycle progression and developmental events.</text>
</comment>
<keyword evidence="5 11" id="KW-0378">Hydrolase</keyword>
<keyword evidence="16" id="KW-1185">Reference proteome</keyword>
<evidence type="ECO:0000256" key="7">
    <source>
        <dbReference type="ARBA" id="ARBA00023015"/>
    </source>
</evidence>
<evidence type="ECO:0000256" key="6">
    <source>
        <dbReference type="ARBA" id="ARBA00022853"/>
    </source>
</evidence>
<dbReference type="AlphaFoldDB" id="A0A9P4HSZ3"/>
<dbReference type="GO" id="GO:0040029">
    <property type="term" value="P:epigenetic regulation of gene expression"/>
    <property type="evidence" value="ECO:0007669"/>
    <property type="project" value="TreeGrafter"/>
</dbReference>
<evidence type="ECO:0000256" key="2">
    <source>
        <dbReference type="ARBA" id="ARBA00007738"/>
    </source>
</evidence>
<gene>
    <name evidence="15" type="ORF">K490DRAFT_48424</name>
</gene>